<proteinExistence type="predicted"/>
<evidence type="ECO:0000313" key="1">
    <source>
        <dbReference type="EMBL" id="KAJ3495489.1"/>
    </source>
</evidence>
<name>A0ACC1QYA6_9HYPO</name>
<comment type="caution">
    <text evidence="1">The sequence shown here is derived from an EMBL/GenBank/DDBJ whole genome shotgun (WGS) entry which is preliminary data.</text>
</comment>
<reference evidence="1" key="1">
    <citation type="submission" date="2022-07" db="EMBL/GenBank/DDBJ databases">
        <title>Genome Sequence of Lecanicillium saksenae.</title>
        <authorList>
            <person name="Buettner E."/>
        </authorList>
    </citation>
    <scope>NUCLEOTIDE SEQUENCE</scope>
    <source>
        <strain evidence="1">VT-O1</strain>
    </source>
</reference>
<organism evidence="1 2">
    <name type="scientific">Lecanicillium saksenae</name>
    <dbReference type="NCBI Taxonomy" id="468837"/>
    <lineage>
        <taxon>Eukaryota</taxon>
        <taxon>Fungi</taxon>
        <taxon>Dikarya</taxon>
        <taxon>Ascomycota</taxon>
        <taxon>Pezizomycotina</taxon>
        <taxon>Sordariomycetes</taxon>
        <taxon>Hypocreomycetidae</taxon>
        <taxon>Hypocreales</taxon>
        <taxon>Cordycipitaceae</taxon>
        <taxon>Lecanicillium</taxon>
    </lineage>
</organism>
<evidence type="ECO:0000313" key="2">
    <source>
        <dbReference type="Proteomes" id="UP001148737"/>
    </source>
</evidence>
<dbReference type="EMBL" id="JANAKD010000275">
    <property type="protein sequence ID" value="KAJ3495489.1"/>
    <property type="molecule type" value="Genomic_DNA"/>
</dbReference>
<keyword evidence="2" id="KW-1185">Reference proteome</keyword>
<protein>
    <submittedName>
        <fullName evidence="1">Uncharacterized protein</fullName>
    </submittedName>
</protein>
<accession>A0ACC1QYA6</accession>
<sequence>MPTFDFIVVGSGPAGSLLASRLAGAASKPSVLLLEAGGDQPDSRSLSLENRWTLFQTKPDINWGYKSTSEPKLNGRSLDISRGKALGGTSNINFTYWTPPNKDAIEEFQARVGGDAFFSWENSQRLLDGIVKYRVHNLLNDASHPLQYTTDHSVDEYVELPPRGGYGPFEAEWTSNVKKGDVTLLKGAVEHGFRQNRNMNSGDSLGIGLTPSSASEATYRRTASSAFLADRPANLTVKTGLEVSRIRFEGKTAKAVEVNGGVEVFEANRCVVLSAGSINTPKLLMLSGVGAANQLATNNIPLVSNLPAVGQNLKDHYAIFLSWKVDNDFAGAPVIPSITPAPNQDMVNAVVAFDRDGAMVRQPGFKKLVKEEQRLLLRKDTPTLEIAAVTNWPPIPEVTESNVILALFHLLPQSTGSVTLASSDWRDAPNINLDFYSDEGNLDMAAAISYVRKGISLIEKTDSLSRHVIAPIQRPNSDSEEDIVAFLREHTNTVWHPSCTSKMGPMEDDGNSVVDPSFKVRNLDNLRVVDLSVAPVIPNYHPVSMVLLLGAWAAERMINEYNL</sequence>
<gene>
    <name evidence="1" type="ORF">NLG97_g3358</name>
</gene>
<dbReference type="Proteomes" id="UP001148737">
    <property type="component" value="Unassembled WGS sequence"/>
</dbReference>